<dbReference type="InterPro" id="IPR013216">
    <property type="entry name" value="Methyltransf_11"/>
</dbReference>
<feature type="domain" description="Methyltransferase type 11" evidence="1">
    <location>
        <begin position="20"/>
        <end position="105"/>
    </location>
</feature>
<evidence type="ECO:0000313" key="2">
    <source>
        <dbReference type="EMBL" id="TPG04544.1"/>
    </source>
</evidence>
<dbReference type="RefSeq" id="WP_140872865.1">
    <property type="nucleotide sequence ID" value="NZ_RCZK01000031.1"/>
</dbReference>
<dbReference type="Gene3D" id="3.40.50.150">
    <property type="entry name" value="Vaccinia Virus protein VP39"/>
    <property type="match status" value="1"/>
</dbReference>
<evidence type="ECO:0000313" key="3">
    <source>
        <dbReference type="Proteomes" id="UP000318413"/>
    </source>
</evidence>
<dbReference type="InterPro" id="IPR029063">
    <property type="entry name" value="SAM-dependent_MTases_sf"/>
</dbReference>
<sequence length="213" mass="23484">MSDTTERSPPTAVSQKRVLHVGCGHLTIAQMTPGFRDGTWEEVRFDLDPNVSPDIIGTITDMGAVADASVDAIYSSHNIEHVETFQVVQTLKEFHRVLNNDGFAAITCPDIESIASVIVEGRLDEPLYVSTAGPISPLDVIYGFGADIARGRHYMAHRTAFTRVTLQNRIQEAGFASVIIARRPSQFDLWAVATKSPTPEARLREMLQTYGLR</sequence>
<protein>
    <submittedName>
        <fullName evidence="2">Methyltransferase domain-containing protein</fullName>
    </submittedName>
</protein>
<keyword evidence="2" id="KW-0808">Transferase</keyword>
<organism evidence="2 3">
    <name type="scientific">Sphingomonas oligophenolica</name>
    <dbReference type="NCBI Taxonomy" id="301154"/>
    <lineage>
        <taxon>Bacteria</taxon>
        <taxon>Pseudomonadati</taxon>
        <taxon>Pseudomonadota</taxon>
        <taxon>Alphaproteobacteria</taxon>
        <taxon>Sphingomonadales</taxon>
        <taxon>Sphingomonadaceae</taxon>
        <taxon>Sphingomonas</taxon>
    </lineage>
</organism>
<proteinExistence type="predicted"/>
<comment type="caution">
    <text evidence="2">The sequence shown here is derived from an EMBL/GenBank/DDBJ whole genome shotgun (WGS) entry which is preliminary data.</text>
</comment>
<dbReference type="Proteomes" id="UP000318413">
    <property type="component" value="Unassembled WGS sequence"/>
</dbReference>
<dbReference type="OrthoDB" id="9796760at2"/>
<dbReference type="AlphaFoldDB" id="A0A502BW08"/>
<dbReference type="Pfam" id="PF08241">
    <property type="entry name" value="Methyltransf_11"/>
    <property type="match status" value="1"/>
</dbReference>
<gene>
    <name evidence="2" type="ORF">EAH84_15390</name>
</gene>
<reference evidence="2 3" key="1">
    <citation type="journal article" date="2019" name="Environ. Microbiol.">
        <title>Species interactions and distinct microbial communities in high Arctic permafrost affected cryosols are associated with the CH4 and CO2 gas fluxes.</title>
        <authorList>
            <person name="Altshuler I."/>
            <person name="Hamel J."/>
            <person name="Turney S."/>
            <person name="Magnuson E."/>
            <person name="Levesque R."/>
            <person name="Greer C."/>
            <person name="Whyte L.G."/>
        </authorList>
    </citation>
    <scope>NUCLEOTIDE SEQUENCE [LARGE SCALE GENOMIC DNA]</scope>
    <source>
        <strain evidence="2 3">S5.1</strain>
    </source>
</reference>
<keyword evidence="3" id="KW-1185">Reference proteome</keyword>
<dbReference type="GO" id="GO:0008757">
    <property type="term" value="F:S-adenosylmethionine-dependent methyltransferase activity"/>
    <property type="evidence" value="ECO:0007669"/>
    <property type="project" value="InterPro"/>
</dbReference>
<evidence type="ECO:0000259" key="1">
    <source>
        <dbReference type="Pfam" id="PF08241"/>
    </source>
</evidence>
<dbReference type="GO" id="GO:0032259">
    <property type="term" value="P:methylation"/>
    <property type="evidence" value="ECO:0007669"/>
    <property type="project" value="UniProtKB-KW"/>
</dbReference>
<dbReference type="EMBL" id="RCZK01000031">
    <property type="protein sequence ID" value="TPG04544.1"/>
    <property type="molecule type" value="Genomic_DNA"/>
</dbReference>
<name>A0A502BW08_9SPHN</name>
<keyword evidence="2" id="KW-0489">Methyltransferase</keyword>
<accession>A0A502BW08</accession>
<dbReference type="SUPFAM" id="SSF53335">
    <property type="entry name" value="S-adenosyl-L-methionine-dependent methyltransferases"/>
    <property type="match status" value="1"/>
</dbReference>